<dbReference type="EMBL" id="CP027432">
    <property type="protein sequence ID" value="QCI28366.1"/>
    <property type="molecule type" value="Genomic_DNA"/>
</dbReference>
<dbReference type="InterPro" id="IPR010397">
    <property type="entry name" value="DUF996"/>
</dbReference>
<evidence type="ECO:0000313" key="3">
    <source>
        <dbReference type="Proteomes" id="UP000298805"/>
    </source>
</evidence>
<keyword evidence="3" id="KW-1185">Reference proteome</keyword>
<evidence type="ECO:0000313" key="2">
    <source>
        <dbReference type="EMBL" id="QCI28366.1"/>
    </source>
</evidence>
<feature type="transmembrane region" description="Helical" evidence="1">
    <location>
        <begin position="62"/>
        <end position="83"/>
    </location>
</feature>
<accession>A0ABX5TM18</accession>
<reference evidence="2" key="1">
    <citation type="submission" date="2019-06" db="EMBL/GenBank/DDBJ databases">
        <title>A comparative analysis of the Nautiliaceae.</title>
        <authorList>
            <person name="Grosche A."/>
            <person name="Smedile F."/>
            <person name="Vetriani C."/>
        </authorList>
    </citation>
    <scope>NUCLEOTIDE SEQUENCE</scope>
    <source>
        <strain evidence="2">TB6</strain>
    </source>
</reference>
<dbReference type="Pfam" id="PF06195">
    <property type="entry name" value="DUF996"/>
    <property type="match status" value="1"/>
</dbReference>
<keyword evidence="1" id="KW-0812">Transmembrane</keyword>
<feature type="transmembrane region" description="Helical" evidence="1">
    <location>
        <begin position="95"/>
        <end position="117"/>
    </location>
</feature>
<evidence type="ECO:0000256" key="1">
    <source>
        <dbReference type="SAM" id="Phobius"/>
    </source>
</evidence>
<protein>
    <submittedName>
        <fullName evidence="2">DUF996 domain-containing protein</fullName>
    </submittedName>
</protein>
<keyword evidence="1" id="KW-0472">Membrane</keyword>
<gene>
    <name evidence="2" type="ORF">C6V80_05165</name>
</gene>
<feature type="transmembrane region" description="Helical" evidence="1">
    <location>
        <begin position="137"/>
        <end position="168"/>
    </location>
</feature>
<organism evidence="2 3">
    <name type="scientific">Caminibacter pacificus</name>
    <dbReference type="NCBI Taxonomy" id="1424653"/>
    <lineage>
        <taxon>Bacteria</taxon>
        <taxon>Pseudomonadati</taxon>
        <taxon>Campylobacterota</taxon>
        <taxon>Epsilonproteobacteria</taxon>
        <taxon>Nautiliales</taxon>
        <taxon>Nautiliaceae</taxon>
        <taxon>Caminibacter</taxon>
    </lineage>
</organism>
<name>A0ABX5TM18_9BACT</name>
<keyword evidence="1" id="KW-1133">Transmembrane helix</keyword>
<dbReference type="Proteomes" id="UP000298805">
    <property type="component" value="Chromosome"/>
</dbReference>
<feature type="transmembrane region" description="Helical" evidence="1">
    <location>
        <begin position="12"/>
        <end position="42"/>
    </location>
</feature>
<sequence length="197" mass="22139">MKMQKFQTWGIIGVILYLLSYIPNASVFFILIGSVILIYAFWLASKYFSNDEIFTKFLFGMIIQAIATFLFMFKIAAVIFAVLMGAFSANPVVPVLGTIAIYFAVYYVLNIFGAFLIKESLSKLKDSTDISLFEYSGVMIILGAVLKVIAIGFLVEIIGWLMLIVAFLSYKEPVTTQKDDDIIDVEAEEVKLIEEKN</sequence>
<proteinExistence type="predicted"/>